<proteinExistence type="predicted"/>
<dbReference type="EMBL" id="JBHSGA010000004">
    <property type="protein sequence ID" value="MFC4525556.1"/>
    <property type="molecule type" value="Genomic_DNA"/>
</dbReference>
<evidence type="ECO:0000313" key="1">
    <source>
        <dbReference type="EMBL" id="MFC4525556.1"/>
    </source>
</evidence>
<comment type="caution">
    <text evidence="1">The sequence shown here is derived from an EMBL/GenBank/DDBJ whole genome shotgun (WGS) entry which is preliminary data.</text>
</comment>
<gene>
    <name evidence="1" type="ORF">ACFO5W_02795</name>
</gene>
<name>A0ABV9BXT8_9GAMM</name>
<keyword evidence="2" id="KW-1185">Reference proteome</keyword>
<dbReference type="RefSeq" id="WP_266152077.1">
    <property type="nucleotide sequence ID" value="NZ_CP064028.1"/>
</dbReference>
<accession>A0ABV9BXT8</accession>
<dbReference type="Proteomes" id="UP001595961">
    <property type="component" value="Unassembled WGS sequence"/>
</dbReference>
<organism evidence="1 2">
    <name type="scientific">Dyella halodurans</name>
    <dbReference type="NCBI Taxonomy" id="1920171"/>
    <lineage>
        <taxon>Bacteria</taxon>
        <taxon>Pseudomonadati</taxon>
        <taxon>Pseudomonadota</taxon>
        <taxon>Gammaproteobacteria</taxon>
        <taxon>Lysobacterales</taxon>
        <taxon>Rhodanobacteraceae</taxon>
        <taxon>Dyella</taxon>
    </lineage>
</organism>
<sequence length="114" mass="12501">MTKQIQVLCDPTGDPQVVVSAKHQGVDRGNDTIEWIPFEKEKFTFFSITFDPPPGTNPFSPPTYDPDKPKVTVTDNNQAPGDYPYTVVVVMNGIQYNTNARIIGGGSSPSIKNN</sequence>
<reference evidence="2" key="1">
    <citation type="journal article" date="2019" name="Int. J. Syst. Evol. Microbiol.">
        <title>The Global Catalogue of Microorganisms (GCM) 10K type strain sequencing project: providing services to taxonomists for standard genome sequencing and annotation.</title>
        <authorList>
            <consortium name="The Broad Institute Genomics Platform"/>
            <consortium name="The Broad Institute Genome Sequencing Center for Infectious Disease"/>
            <person name="Wu L."/>
            <person name="Ma J."/>
        </authorList>
    </citation>
    <scope>NUCLEOTIDE SEQUENCE [LARGE SCALE GENOMIC DNA]</scope>
    <source>
        <strain evidence="2">CCM 4481</strain>
    </source>
</reference>
<protein>
    <submittedName>
        <fullName evidence="1">Uncharacterized protein</fullName>
    </submittedName>
</protein>
<evidence type="ECO:0000313" key="2">
    <source>
        <dbReference type="Proteomes" id="UP001595961"/>
    </source>
</evidence>